<sequence>MNIELIVQQLYQELCVPQQTLKRIDAKISDDNETLSSLQQKINDQSTLLYSEDKMKENKHHSFRWTENLHRKFCLICMSLHWANARPKYIRKFMPELSDSVIASHLQKTRNEMQNQIIENNMIPHQFKNDSAFITIYNYWKQNNSRLSDMEIKQVLIM</sequence>
<dbReference type="SUPFAM" id="SSF46689">
    <property type="entry name" value="Homeodomain-like"/>
    <property type="match status" value="1"/>
</dbReference>
<evidence type="ECO:0000313" key="5">
    <source>
        <dbReference type="Proteomes" id="UP001642409"/>
    </source>
</evidence>
<dbReference type="Proteomes" id="UP001642409">
    <property type="component" value="Unassembled WGS sequence"/>
</dbReference>
<keyword evidence="1" id="KW-0805">Transcription regulation</keyword>
<organism evidence="4 5">
    <name type="scientific">Hexamita inflata</name>
    <dbReference type="NCBI Taxonomy" id="28002"/>
    <lineage>
        <taxon>Eukaryota</taxon>
        <taxon>Metamonada</taxon>
        <taxon>Diplomonadida</taxon>
        <taxon>Hexamitidae</taxon>
        <taxon>Hexamitinae</taxon>
        <taxon>Hexamita</taxon>
    </lineage>
</organism>
<dbReference type="InterPro" id="IPR009057">
    <property type="entry name" value="Homeodomain-like_sf"/>
</dbReference>
<proteinExistence type="predicted"/>
<dbReference type="Gene3D" id="1.10.10.60">
    <property type="entry name" value="Homeodomain-like"/>
    <property type="match status" value="1"/>
</dbReference>
<dbReference type="EMBL" id="CAXDID020000032">
    <property type="protein sequence ID" value="CAL5994622.1"/>
    <property type="molecule type" value="Genomic_DNA"/>
</dbReference>
<dbReference type="NCBIfam" id="TIGR01557">
    <property type="entry name" value="myb_SHAQKYF"/>
    <property type="match status" value="1"/>
</dbReference>
<evidence type="ECO:0000313" key="4">
    <source>
        <dbReference type="EMBL" id="CAL5994622.1"/>
    </source>
</evidence>
<dbReference type="InterPro" id="IPR006447">
    <property type="entry name" value="Myb_dom_plants"/>
</dbReference>
<keyword evidence="5" id="KW-1185">Reference proteome</keyword>
<gene>
    <name evidence="4" type="ORF">HINF_LOCUS13633</name>
</gene>
<keyword evidence="3" id="KW-0539">Nucleus</keyword>
<name>A0ABP1HHC9_9EUKA</name>
<evidence type="ECO:0000256" key="1">
    <source>
        <dbReference type="ARBA" id="ARBA00023015"/>
    </source>
</evidence>
<evidence type="ECO:0000256" key="2">
    <source>
        <dbReference type="ARBA" id="ARBA00023163"/>
    </source>
</evidence>
<comment type="caution">
    <text evidence="4">The sequence shown here is derived from an EMBL/GenBank/DDBJ whole genome shotgun (WGS) entry which is preliminary data.</text>
</comment>
<protein>
    <submittedName>
        <fullName evidence="4">Uncharacterized protein</fullName>
    </submittedName>
</protein>
<keyword evidence="2" id="KW-0804">Transcription</keyword>
<accession>A0ABP1HHC9</accession>
<reference evidence="4 5" key="1">
    <citation type="submission" date="2024-07" db="EMBL/GenBank/DDBJ databases">
        <authorList>
            <person name="Akdeniz Z."/>
        </authorList>
    </citation>
    <scope>NUCLEOTIDE SEQUENCE [LARGE SCALE GENOMIC DNA]</scope>
</reference>
<evidence type="ECO:0000256" key="3">
    <source>
        <dbReference type="ARBA" id="ARBA00023242"/>
    </source>
</evidence>